<protein>
    <submittedName>
        <fullName evidence="1">Uncharacterized protein</fullName>
    </submittedName>
</protein>
<reference evidence="1" key="1">
    <citation type="journal article" date="2014" name="Front. Microbiol.">
        <title>High frequency of phylogenetically diverse reductive dehalogenase-homologous genes in deep subseafloor sedimentary metagenomes.</title>
        <authorList>
            <person name="Kawai M."/>
            <person name="Futagami T."/>
            <person name="Toyoda A."/>
            <person name="Takaki Y."/>
            <person name="Nishi S."/>
            <person name="Hori S."/>
            <person name="Arai W."/>
            <person name="Tsubouchi T."/>
            <person name="Morono Y."/>
            <person name="Uchiyama I."/>
            <person name="Ito T."/>
            <person name="Fujiyama A."/>
            <person name="Inagaki F."/>
            <person name="Takami H."/>
        </authorList>
    </citation>
    <scope>NUCLEOTIDE SEQUENCE</scope>
    <source>
        <strain evidence="1">Expedition CK06-06</strain>
    </source>
</reference>
<evidence type="ECO:0000313" key="1">
    <source>
        <dbReference type="EMBL" id="GAG27148.1"/>
    </source>
</evidence>
<dbReference type="AlphaFoldDB" id="X0WRI9"/>
<gene>
    <name evidence="1" type="ORF">S01H1_48215</name>
</gene>
<proteinExistence type="predicted"/>
<organism evidence="1">
    <name type="scientific">marine sediment metagenome</name>
    <dbReference type="NCBI Taxonomy" id="412755"/>
    <lineage>
        <taxon>unclassified sequences</taxon>
        <taxon>metagenomes</taxon>
        <taxon>ecological metagenomes</taxon>
    </lineage>
</organism>
<feature type="non-terminal residue" evidence="1">
    <location>
        <position position="1"/>
    </location>
</feature>
<dbReference type="EMBL" id="BARS01030955">
    <property type="protein sequence ID" value="GAG27148.1"/>
    <property type="molecule type" value="Genomic_DNA"/>
</dbReference>
<comment type="caution">
    <text evidence="1">The sequence shown here is derived from an EMBL/GenBank/DDBJ whole genome shotgun (WGS) entry which is preliminary data.</text>
</comment>
<sequence length="215" mass="23782">DHINARCKWAGPNKIGCMEIVNGKDDCGIGVYYTELDKYLWWIGNHKRINTCNSIKWDPSEVANVNLSLQKWAYTSGFDINELGDAVFAYGYINLESIEPIGFPGMATRLLTNTVRINSYVANGCGPLGEVIKPIGTSILWNAYEYMSWMNKTEMWISAGDYEVGILDFPYDIDVNLKIGSICTGAPSANWNCPNGVCEIKNGSLTISSGTLVIQ</sequence>
<name>X0WRI9_9ZZZZ</name>
<accession>X0WRI9</accession>